<comment type="caution">
    <text evidence="2">The sequence shown here is derived from an EMBL/GenBank/DDBJ whole genome shotgun (WGS) entry which is preliminary data.</text>
</comment>
<sequence length="152" mass="16347">MPSNALPRTRARRRQVAMSVLAGFAFLIAGAALFREPTLEVSAVLMVAGLLLGVGGLYVLRSLTGRMTGDGRDLDERETELRNNAHYRSYQTFALLMLVDLAYGLVVAGRPDGGSLTSSMTAALFLLGLAMPTLKLAWSLPDDDPEDFVTTA</sequence>
<gene>
    <name evidence="2" type="ORF">GCM10022224_088480</name>
</gene>
<name>A0ABP7DRS1_9ACTN</name>
<feature type="transmembrane region" description="Helical" evidence="1">
    <location>
        <begin position="120"/>
        <end position="138"/>
    </location>
</feature>
<feature type="transmembrane region" description="Helical" evidence="1">
    <location>
        <begin position="16"/>
        <end position="35"/>
    </location>
</feature>
<keyword evidence="3" id="KW-1185">Reference proteome</keyword>
<accession>A0ABP7DRS1</accession>
<organism evidence="2 3">
    <name type="scientific">Nonomuraea antimicrobica</name>
    <dbReference type="NCBI Taxonomy" id="561173"/>
    <lineage>
        <taxon>Bacteria</taxon>
        <taxon>Bacillati</taxon>
        <taxon>Actinomycetota</taxon>
        <taxon>Actinomycetes</taxon>
        <taxon>Streptosporangiales</taxon>
        <taxon>Streptosporangiaceae</taxon>
        <taxon>Nonomuraea</taxon>
    </lineage>
</organism>
<protein>
    <submittedName>
        <fullName evidence="2">DUF6498-containing protein</fullName>
    </submittedName>
</protein>
<evidence type="ECO:0000256" key="1">
    <source>
        <dbReference type="SAM" id="Phobius"/>
    </source>
</evidence>
<keyword evidence="1" id="KW-1133">Transmembrane helix</keyword>
<dbReference type="Proteomes" id="UP001500902">
    <property type="component" value="Unassembled WGS sequence"/>
</dbReference>
<dbReference type="EMBL" id="BAAAZP010000203">
    <property type="protein sequence ID" value="GAA3709259.1"/>
    <property type="molecule type" value="Genomic_DNA"/>
</dbReference>
<feature type="transmembrane region" description="Helical" evidence="1">
    <location>
        <begin position="41"/>
        <end position="60"/>
    </location>
</feature>
<evidence type="ECO:0000313" key="2">
    <source>
        <dbReference type="EMBL" id="GAA3709259.1"/>
    </source>
</evidence>
<dbReference type="RefSeq" id="WP_344893158.1">
    <property type="nucleotide sequence ID" value="NZ_BAAAZP010000203.1"/>
</dbReference>
<proteinExistence type="predicted"/>
<reference evidence="3" key="1">
    <citation type="journal article" date="2019" name="Int. J. Syst. Evol. Microbiol.">
        <title>The Global Catalogue of Microorganisms (GCM) 10K type strain sequencing project: providing services to taxonomists for standard genome sequencing and annotation.</title>
        <authorList>
            <consortium name="The Broad Institute Genomics Platform"/>
            <consortium name="The Broad Institute Genome Sequencing Center for Infectious Disease"/>
            <person name="Wu L."/>
            <person name="Ma J."/>
        </authorList>
    </citation>
    <scope>NUCLEOTIDE SEQUENCE [LARGE SCALE GENOMIC DNA]</scope>
    <source>
        <strain evidence="3">JCM 16904</strain>
    </source>
</reference>
<keyword evidence="1" id="KW-0812">Transmembrane</keyword>
<evidence type="ECO:0000313" key="3">
    <source>
        <dbReference type="Proteomes" id="UP001500902"/>
    </source>
</evidence>
<feature type="transmembrane region" description="Helical" evidence="1">
    <location>
        <begin position="90"/>
        <end position="108"/>
    </location>
</feature>
<keyword evidence="1" id="KW-0472">Membrane</keyword>